<gene>
    <name evidence="4" type="ORF">HNR40_005036</name>
</gene>
<dbReference type="InterPro" id="IPR055370">
    <property type="entry name" value="Lsr2_DNA-bd"/>
</dbReference>
<dbReference type="Gene3D" id="3.30.60.230">
    <property type="entry name" value="Lsr2, dimerization domain"/>
    <property type="match status" value="1"/>
</dbReference>
<dbReference type="Pfam" id="PF11774">
    <property type="entry name" value="Lsr2"/>
    <property type="match status" value="1"/>
</dbReference>
<dbReference type="RefSeq" id="WP_184965226.1">
    <property type="nucleotide sequence ID" value="NZ_JACHIN010000006.1"/>
</dbReference>
<feature type="domain" description="Lsr2 dimerization" evidence="2">
    <location>
        <begin position="1"/>
        <end position="57"/>
    </location>
</feature>
<dbReference type="EMBL" id="JACHIN010000006">
    <property type="protein sequence ID" value="MBB5079550.1"/>
    <property type="molecule type" value="Genomic_DNA"/>
</dbReference>
<dbReference type="Gene3D" id="4.10.320.10">
    <property type="entry name" value="E3-binding domain"/>
    <property type="match status" value="1"/>
</dbReference>
<accession>A0A7W8A6B5</accession>
<dbReference type="Pfam" id="PF23359">
    <property type="entry name" value="Lsr2_DNA-bd"/>
    <property type="match status" value="1"/>
</dbReference>
<evidence type="ECO:0008006" key="6">
    <source>
        <dbReference type="Google" id="ProtNLM"/>
    </source>
</evidence>
<evidence type="ECO:0000313" key="5">
    <source>
        <dbReference type="Proteomes" id="UP000568380"/>
    </source>
</evidence>
<evidence type="ECO:0000259" key="3">
    <source>
        <dbReference type="Pfam" id="PF23359"/>
    </source>
</evidence>
<evidence type="ECO:0000313" key="4">
    <source>
        <dbReference type="EMBL" id="MBB5079550.1"/>
    </source>
</evidence>
<dbReference type="Proteomes" id="UP000568380">
    <property type="component" value="Unassembled WGS sequence"/>
</dbReference>
<organism evidence="4 5">
    <name type="scientific">Nonomuraea endophytica</name>
    <dbReference type="NCBI Taxonomy" id="714136"/>
    <lineage>
        <taxon>Bacteria</taxon>
        <taxon>Bacillati</taxon>
        <taxon>Actinomycetota</taxon>
        <taxon>Actinomycetes</taxon>
        <taxon>Streptosporangiales</taxon>
        <taxon>Streptosporangiaceae</taxon>
        <taxon>Nonomuraea</taxon>
    </lineage>
</organism>
<comment type="caution">
    <text evidence="4">The sequence shown here is derived from an EMBL/GenBank/DDBJ whole genome shotgun (WGS) entry which is preliminary data.</text>
</comment>
<dbReference type="GO" id="GO:0003677">
    <property type="term" value="F:DNA binding"/>
    <property type="evidence" value="ECO:0007669"/>
    <property type="project" value="UniProtKB-KW"/>
</dbReference>
<dbReference type="GO" id="GO:0016746">
    <property type="term" value="F:acyltransferase activity"/>
    <property type="evidence" value="ECO:0007669"/>
    <property type="project" value="InterPro"/>
</dbReference>
<name>A0A7W8A6B5_9ACTN</name>
<dbReference type="InterPro" id="IPR024412">
    <property type="entry name" value="Lsr2_dim_dom"/>
</dbReference>
<dbReference type="InterPro" id="IPR042261">
    <property type="entry name" value="Lsr2-like_dimerization"/>
</dbReference>
<evidence type="ECO:0000256" key="1">
    <source>
        <dbReference type="ARBA" id="ARBA00023125"/>
    </source>
</evidence>
<proteinExistence type="predicted"/>
<reference evidence="4 5" key="1">
    <citation type="submission" date="2020-08" db="EMBL/GenBank/DDBJ databases">
        <title>Genomic Encyclopedia of Type Strains, Phase IV (KMG-IV): sequencing the most valuable type-strain genomes for metagenomic binning, comparative biology and taxonomic classification.</title>
        <authorList>
            <person name="Goeker M."/>
        </authorList>
    </citation>
    <scope>NUCLEOTIDE SEQUENCE [LARGE SCALE GENOMIC DNA]</scope>
    <source>
        <strain evidence="4 5">DSM 45385</strain>
    </source>
</reference>
<feature type="domain" description="Lsr2 DNA-binding" evidence="3">
    <location>
        <begin position="80"/>
        <end position="115"/>
    </location>
</feature>
<dbReference type="InterPro" id="IPR036625">
    <property type="entry name" value="E3-bd_dom_sf"/>
</dbReference>
<protein>
    <recommendedName>
        <fullName evidence="6">Lsr2 family protein</fullName>
    </recommendedName>
</protein>
<dbReference type="AlphaFoldDB" id="A0A7W8A6B5"/>
<evidence type="ECO:0000259" key="2">
    <source>
        <dbReference type="Pfam" id="PF11774"/>
    </source>
</evidence>
<sequence length="116" mass="12860">MAKHIVETITDDINGVAGARTYRFGWGNDTFEIDLADANYAKLEKALAPFINAARLVKEPAAGRGRGGRRVVLGDSRKMTREQSAEIRQWAKEQGLPVSERGRIASTVIERYEAAR</sequence>
<keyword evidence="5" id="KW-1185">Reference proteome</keyword>
<keyword evidence="1" id="KW-0238">DNA-binding</keyword>